<keyword evidence="3" id="KW-1185">Reference proteome</keyword>
<feature type="region of interest" description="Disordered" evidence="1">
    <location>
        <begin position="1"/>
        <end position="108"/>
    </location>
</feature>
<evidence type="ECO:0000313" key="2">
    <source>
        <dbReference type="EMBL" id="KAK3314997.1"/>
    </source>
</evidence>
<feature type="compositionally biased region" description="Low complexity" evidence="1">
    <location>
        <begin position="244"/>
        <end position="253"/>
    </location>
</feature>
<feature type="compositionally biased region" description="Low complexity" evidence="1">
    <location>
        <begin position="293"/>
        <end position="322"/>
    </location>
</feature>
<feature type="compositionally biased region" description="Pro residues" evidence="1">
    <location>
        <begin position="19"/>
        <end position="30"/>
    </location>
</feature>
<gene>
    <name evidence="2" type="ORF">B0H66DRAFT_481900</name>
</gene>
<feature type="region of interest" description="Disordered" evidence="1">
    <location>
        <begin position="124"/>
        <end position="146"/>
    </location>
</feature>
<accession>A0AAE0HYS6</accession>
<reference evidence="2" key="1">
    <citation type="journal article" date="2023" name="Mol. Phylogenet. Evol.">
        <title>Genome-scale phylogeny and comparative genomics of the fungal order Sordariales.</title>
        <authorList>
            <person name="Hensen N."/>
            <person name="Bonometti L."/>
            <person name="Westerberg I."/>
            <person name="Brannstrom I.O."/>
            <person name="Guillou S."/>
            <person name="Cros-Aarteil S."/>
            <person name="Calhoun S."/>
            <person name="Haridas S."/>
            <person name="Kuo A."/>
            <person name="Mondo S."/>
            <person name="Pangilinan J."/>
            <person name="Riley R."/>
            <person name="LaButti K."/>
            <person name="Andreopoulos B."/>
            <person name="Lipzen A."/>
            <person name="Chen C."/>
            <person name="Yan M."/>
            <person name="Daum C."/>
            <person name="Ng V."/>
            <person name="Clum A."/>
            <person name="Steindorff A."/>
            <person name="Ohm R.A."/>
            <person name="Martin F."/>
            <person name="Silar P."/>
            <person name="Natvig D.O."/>
            <person name="Lalanne C."/>
            <person name="Gautier V."/>
            <person name="Ament-Velasquez S.L."/>
            <person name="Kruys A."/>
            <person name="Hutchinson M.I."/>
            <person name="Powell A.J."/>
            <person name="Barry K."/>
            <person name="Miller A.N."/>
            <person name="Grigoriev I.V."/>
            <person name="Debuchy R."/>
            <person name="Gladieux P."/>
            <person name="Hiltunen Thoren M."/>
            <person name="Johannesson H."/>
        </authorList>
    </citation>
    <scope>NUCLEOTIDE SEQUENCE</scope>
    <source>
        <strain evidence="2">CBS 118394</strain>
    </source>
</reference>
<proteinExistence type="predicted"/>
<feature type="compositionally biased region" description="Polar residues" evidence="1">
    <location>
        <begin position="455"/>
        <end position="464"/>
    </location>
</feature>
<dbReference type="AlphaFoldDB" id="A0AAE0HYS6"/>
<organism evidence="2 3">
    <name type="scientific">Apodospora peruviana</name>
    <dbReference type="NCBI Taxonomy" id="516989"/>
    <lineage>
        <taxon>Eukaryota</taxon>
        <taxon>Fungi</taxon>
        <taxon>Dikarya</taxon>
        <taxon>Ascomycota</taxon>
        <taxon>Pezizomycotina</taxon>
        <taxon>Sordariomycetes</taxon>
        <taxon>Sordariomycetidae</taxon>
        <taxon>Sordariales</taxon>
        <taxon>Lasiosphaeriaceae</taxon>
        <taxon>Apodospora</taxon>
    </lineage>
</organism>
<comment type="caution">
    <text evidence="2">The sequence shown here is derived from an EMBL/GenBank/DDBJ whole genome shotgun (WGS) entry which is preliminary data.</text>
</comment>
<sequence>MLTITKPVQYGYRSVHDLPTPPSTSRPSPPLISQDFGQRALPAVPRGTSPSNQPMAAPHRGLPLPAAMTPVQLPPGPGSSQPPPAPSLSQAPPPLPLAHGQFPAAPMWQSVTEESMRSWLLAKAEEEKRRQEEEKTQQEKHRLEQRKMEFEILKTSLQGGIPPPMVPVVFAGMGGGVLSQAAVEWAQQYMYSPSQQSHPPAALMPPGPISPEHQRRDSQAQTYAQYPPSGGIPSTPGSAGGPPSGYMSGYPGSPTRPRGQSMPQPMGARPHGGASNLPSLNTNVPSGLGGPSGSSHPGAAQAPQQPQPQPQQHQQDAQPSPSIYFHHWQPPTSHAGGRSSSDQPATPSVGESPRKRKATGPQPAAPPPSTSQRFRSPPFSQSAGLSNPPPGRRRGGHSRQRSDLGAYRAAGRGRGEGIGPTREMSPMRGSATGESSSSQYPYQQAQAGPVRTGAHSVSSLLSDNPPSPQATHYAVAPGPSDMRPQYGEGERRSPPRSFEEKTRGGAAGSTATREGDND</sequence>
<feature type="compositionally biased region" description="Basic and acidic residues" evidence="1">
    <location>
        <begin position="488"/>
        <end position="503"/>
    </location>
</feature>
<evidence type="ECO:0000256" key="1">
    <source>
        <dbReference type="SAM" id="MobiDB-lite"/>
    </source>
</evidence>
<feature type="compositionally biased region" description="Pro residues" evidence="1">
    <location>
        <begin position="72"/>
        <end position="96"/>
    </location>
</feature>
<feature type="region of interest" description="Disordered" evidence="1">
    <location>
        <begin position="192"/>
        <end position="518"/>
    </location>
</feature>
<evidence type="ECO:0000313" key="3">
    <source>
        <dbReference type="Proteomes" id="UP001283341"/>
    </source>
</evidence>
<dbReference type="EMBL" id="JAUEDM010000006">
    <property type="protein sequence ID" value="KAK3314997.1"/>
    <property type="molecule type" value="Genomic_DNA"/>
</dbReference>
<protein>
    <submittedName>
        <fullName evidence="2">Uncharacterized protein</fullName>
    </submittedName>
</protein>
<dbReference type="Proteomes" id="UP001283341">
    <property type="component" value="Unassembled WGS sequence"/>
</dbReference>
<reference evidence="2" key="2">
    <citation type="submission" date="2023-06" db="EMBL/GenBank/DDBJ databases">
        <authorList>
            <consortium name="Lawrence Berkeley National Laboratory"/>
            <person name="Haridas S."/>
            <person name="Hensen N."/>
            <person name="Bonometti L."/>
            <person name="Westerberg I."/>
            <person name="Brannstrom I.O."/>
            <person name="Guillou S."/>
            <person name="Cros-Aarteil S."/>
            <person name="Calhoun S."/>
            <person name="Kuo A."/>
            <person name="Mondo S."/>
            <person name="Pangilinan J."/>
            <person name="Riley R."/>
            <person name="Labutti K."/>
            <person name="Andreopoulos B."/>
            <person name="Lipzen A."/>
            <person name="Chen C."/>
            <person name="Yanf M."/>
            <person name="Daum C."/>
            <person name="Ng V."/>
            <person name="Clum A."/>
            <person name="Steindorff A."/>
            <person name="Ohm R."/>
            <person name="Martin F."/>
            <person name="Silar P."/>
            <person name="Natvig D."/>
            <person name="Lalanne C."/>
            <person name="Gautier V."/>
            <person name="Ament-Velasquez S.L."/>
            <person name="Kruys A."/>
            <person name="Hutchinson M.I."/>
            <person name="Powell A.J."/>
            <person name="Barry K."/>
            <person name="Miller A.N."/>
            <person name="Grigoriev I.V."/>
            <person name="Debuchy R."/>
            <person name="Gladieux P."/>
            <person name="Thoren M.H."/>
            <person name="Johannesson H."/>
        </authorList>
    </citation>
    <scope>NUCLEOTIDE SEQUENCE</scope>
    <source>
        <strain evidence="2">CBS 118394</strain>
    </source>
</reference>
<name>A0AAE0HYS6_9PEZI</name>
<feature type="compositionally biased region" description="Low complexity" evidence="1">
    <location>
        <begin position="226"/>
        <end position="237"/>
    </location>
</feature>
<feature type="compositionally biased region" description="Low complexity" evidence="1">
    <location>
        <begin position="435"/>
        <end position="447"/>
    </location>
</feature>